<keyword evidence="3" id="KW-1003">Cell membrane</keyword>
<dbReference type="RefSeq" id="WP_085763911.1">
    <property type="nucleotide sequence ID" value="NZ_CP018002.1"/>
</dbReference>
<feature type="transmembrane region" description="Helical" evidence="7">
    <location>
        <begin position="65"/>
        <end position="88"/>
    </location>
</feature>
<evidence type="ECO:0000256" key="5">
    <source>
        <dbReference type="ARBA" id="ARBA00022989"/>
    </source>
</evidence>
<dbReference type="InterPro" id="IPR000515">
    <property type="entry name" value="MetI-like"/>
</dbReference>
<reference evidence="9 10" key="1">
    <citation type="submission" date="2016-09" db="EMBL/GenBank/DDBJ databases">
        <authorList>
            <person name="Laine KS P."/>
        </authorList>
    </citation>
    <scope>NUCLEOTIDE SEQUENCE [LARGE SCALE GENOMIC DNA]</scope>
    <source>
        <strain evidence="9">PFRJS-23</strain>
    </source>
</reference>
<dbReference type="Pfam" id="PF19300">
    <property type="entry name" value="BPD_transp_1_N"/>
    <property type="match status" value="1"/>
</dbReference>
<evidence type="ECO:0000256" key="3">
    <source>
        <dbReference type="ARBA" id="ARBA00022475"/>
    </source>
</evidence>
<protein>
    <submittedName>
        <fullName evidence="9">Glutathione ABC transporter, permease protein GsiC</fullName>
    </submittedName>
</protein>
<comment type="similarity">
    <text evidence="7">Belongs to the binding-protein-dependent transport system permease family.</text>
</comment>
<dbReference type="GO" id="GO:0005886">
    <property type="term" value="C:plasma membrane"/>
    <property type="evidence" value="ECO:0007669"/>
    <property type="project" value="UniProtKB-SubCell"/>
</dbReference>
<feature type="domain" description="ABC transmembrane type-1" evidence="8">
    <location>
        <begin position="92"/>
        <end position="297"/>
    </location>
</feature>
<keyword evidence="5 7" id="KW-1133">Transmembrane helix</keyword>
<organism evidence="9 10">
    <name type="scientific">Propionibacterium freudenreichii</name>
    <dbReference type="NCBI Taxonomy" id="1744"/>
    <lineage>
        <taxon>Bacteria</taxon>
        <taxon>Bacillati</taxon>
        <taxon>Actinomycetota</taxon>
        <taxon>Actinomycetes</taxon>
        <taxon>Propionibacteriales</taxon>
        <taxon>Propionibacteriaceae</taxon>
        <taxon>Propionibacterium</taxon>
    </lineage>
</organism>
<feature type="transmembrane region" description="Helical" evidence="7">
    <location>
        <begin position="127"/>
        <end position="154"/>
    </location>
</feature>
<evidence type="ECO:0000256" key="4">
    <source>
        <dbReference type="ARBA" id="ARBA00022692"/>
    </source>
</evidence>
<gene>
    <name evidence="9" type="ORF">PFR_JS23_1227</name>
</gene>
<accession>A0A509MG97</accession>
<dbReference type="PANTHER" id="PTHR43163">
    <property type="entry name" value="DIPEPTIDE TRANSPORT SYSTEM PERMEASE PROTEIN DPPB-RELATED"/>
    <property type="match status" value="1"/>
</dbReference>
<feature type="transmembrane region" description="Helical" evidence="7">
    <location>
        <begin position="94"/>
        <end position="115"/>
    </location>
</feature>
<keyword evidence="4 7" id="KW-0812">Transmembrane</keyword>
<evidence type="ECO:0000256" key="1">
    <source>
        <dbReference type="ARBA" id="ARBA00004651"/>
    </source>
</evidence>
<dbReference type="EMBL" id="LT618793">
    <property type="protein sequence ID" value="SCQ78849.1"/>
    <property type="molecule type" value="Genomic_DNA"/>
</dbReference>
<evidence type="ECO:0000313" key="9">
    <source>
        <dbReference type="EMBL" id="SCQ78849.1"/>
    </source>
</evidence>
<feature type="transmembrane region" description="Helical" evidence="7">
    <location>
        <begin position="278"/>
        <end position="301"/>
    </location>
</feature>
<dbReference type="SUPFAM" id="SSF161098">
    <property type="entry name" value="MetI-like"/>
    <property type="match status" value="1"/>
</dbReference>
<dbReference type="Proteomes" id="UP000250080">
    <property type="component" value="Chromosome I"/>
</dbReference>
<name>A0A509MG97_9ACTN</name>
<evidence type="ECO:0000259" key="8">
    <source>
        <dbReference type="PROSITE" id="PS50928"/>
    </source>
</evidence>
<dbReference type="InterPro" id="IPR045621">
    <property type="entry name" value="BPD_transp_1_N"/>
</dbReference>
<comment type="subcellular location">
    <subcellularLocation>
        <location evidence="1 7">Cell membrane</location>
        <topology evidence="1 7">Multi-pass membrane protein</topology>
    </subcellularLocation>
</comment>
<dbReference type="PANTHER" id="PTHR43163:SF6">
    <property type="entry name" value="DIPEPTIDE TRANSPORT SYSTEM PERMEASE PROTEIN DPPB-RELATED"/>
    <property type="match status" value="1"/>
</dbReference>
<dbReference type="AlphaFoldDB" id="A0A509MG97"/>
<evidence type="ECO:0000256" key="2">
    <source>
        <dbReference type="ARBA" id="ARBA00022448"/>
    </source>
</evidence>
<evidence type="ECO:0000256" key="6">
    <source>
        <dbReference type="ARBA" id="ARBA00023136"/>
    </source>
</evidence>
<dbReference type="InterPro" id="IPR035906">
    <property type="entry name" value="MetI-like_sf"/>
</dbReference>
<sequence length="317" mass="33988">MIGRQVVTYVVALLVASLIIFMLVNLLPGDVAGTILGTNADAQSIAELRRQLGLDRPWPLRYLDWMGGLVTGNLGTSALSGVSVAAMITPKLAVTGWLVLLGMTLSIVIAIPVGVISALRRRHLDGLLVAGMSQVGMAVPAFLAGLLLSVLFAVKLHWLPANGYTKLTADPVEWARHMVLPVVSLAIVQSAVLGRYVRSAFIDVLNEDYFRTARSIGWPFRAAVARHGLRNAALQVITVLGLELASLFAGGIVVENVFVLPGMGSLLVSTVNQRDLPVVQGIVMLQVALVLVINGLADLAYRLLDPRLRDPDQERTL</sequence>
<dbReference type="GO" id="GO:0071916">
    <property type="term" value="F:dipeptide transmembrane transporter activity"/>
    <property type="evidence" value="ECO:0007669"/>
    <property type="project" value="TreeGrafter"/>
</dbReference>
<feature type="transmembrane region" description="Helical" evidence="7">
    <location>
        <begin position="6"/>
        <end position="27"/>
    </location>
</feature>
<dbReference type="PROSITE" id="PS50928">
    <property type="entry name" value="ABC_TM1"/>
    <property type="match status" value="1"/>
</dbReference>
<proteinExistence type="inferred from homology"/>
<keyword evidence="6 7" id="KW-0472">Membrane</keyword>
<feature type="transmembrane region" description="Helical" evidence="7">
    <location>
        <begin position="236"/>
        <end position="258"/>
    </location>
</feature>
<dbReference type="Pfam" id="PF00528">
    <property type="entry name" value="BPD_transp_1"/>
    <property type="match status" value="1"/>
</dbReference>
<evidence type="ECO:0000313" key="10">
    <source>
        <dbReference type="Proteomes" id="UP000250080"/>
    </source>
</evidence>
<evidence type="ECO:0000256" key="7">
    <source>
        <dbReference type="RuleBase" id="RU363032"/>
    </source>
</evidence>
<keyword evidence="2 7" id="KW-0813">Transport</keyword>
<dbReference type="Gene3D" id="1.10.3720.10">
    <property type="entry name" value="MetI-like"/>
    <property type="match status" value="1"/>
</dbReference>